<organism evidence="2 3">
    <name type="scientific">Rhizodiscina lignyota</name>
    <dbReference type="NCBI Taxonomy" id="1504668"/>
    <lineage>
        <taxon>Eukaryota</taxon>
        <taxon>Fungi</taxon>
        <taxon>Dikarya</taxon>
        <taxon>Ascomycota</taxon>
        <taxon>Pezizomycotina</taxon>
        <taxon>Dothideomycetes</taxon>
        <taxon>Pleosporomycetidae</taxon>
        <taxon>Aulographales</taxon>
        <taxon>Rhizodiscinaceae</taxon>
        <taxon>Rhizodiscina</taxon>
    </lineage>
</organism>
<dbReference type="Gene3D" id="3.40.50.880">
    <property type="match status" value="1"/>
</dbReference>
<dbReference type="InterPro" id="IPR002818">
    <property type="entry name" value="DJ-1/PfpI"/>
</dbReference>
<keyword evidence="2" id="KW-0315">Glutamine amidotransferase</keyword>
<dbReference type="EMBL" id="ML978133">
    <property type="protein sequence ID" value="KAF2094742.1"/>
    <property type="molecule type" value="Genomic_DNA"/>
</dbReference>
<accession>A0A9P4IA13</accession>
<name>A0A9P4IA13_9PEZI</name>
<dbReference type="InterPro" id="IPR029062">
    <property type="entry name" value="Class_I_gatase-like"/>
</dbReference>
<keyword evidence="3" id="KW-1185">Reference proteome</keyword>
<reference evidence="2" key="1">
    <citation type="journal article" date="2020" name="Stud. Mycol.">
        <title>101 Dothideomycetes genomes: a test case for predicting lifestyles and emergence of pathogens.</title>
        <authorList>
            <person name="Haridas S."/>
            <person name="Albert R."/>
            <person name="Binder M."/>
            <person name="Bloem J."/>
            <person name="Labutti K."/>
            <person name="Salamov A."/>
            <person name="Andreopoulos B."/>
            <person name="Baker S."/>
            <person name="Barry K."/>
            <person name="Bills G."/>
            <person name="Bluhm B."/>
            <person name="Cannon C."/>
            <person name="Castanera R."/>
            <person name="Culley D."/>
            <person name="Daum C."/>
            <person name="Ezra D."/>
            <person name="Gonzalez J."/>
            <person name="Henrissat B."/>
            <person name="Kuo A."/>
            <person name="Liang C."/>
            <person name="Lipzen A."/>
            <person name="Lutzoni F."/>
            <person name="Magnuson J."/>
            <person name="Mondo S."/>
            <person name="Nolan M."/>
            <person name="Ohm R."/>
            <person name="Pangilinan J."/>
            <person name="Park H.-J."/>
            <person name="Ramirez L."/>
            <person name="Alfaro M."/>
            <person name="Sun H."/>
            <person name="Tritt A."/>
            <person name="Yoshinaga Y."/>
            <person name="Zwiers L.-H."/>
            <person name="Turgeon B."/>
            <person name="Goodwin S."/>
            <person name="Spatafora J."/>
            <person name="Crous P."/>
            <person name="Grigoriev I."/>
        </authorList>
    </citation>
    <scope>NUCLEOTIDE SEQUENCE</scope>
    <source>
        <strain evidence="2">CBS 133067</strain>
    </source>
</reference>
<dbReference type="CDD" id="cd03139">
    <property type="entry name" value="GATase1_PfpI_2"/>
    <property type="match status" value="1"/>
</dbReference>
<gene>
    <name evidence="2" type="ORF">NA57DRAFT_68316</name>
</gene>
<dbReference type="PANTHER" id="PTHR43130:SF7">
    <property type="entry name" value="DJ-1_PFPI DOMAIN-CONTAINING PROTEIN"/>
    <property type="match status" value="1"/>
</dbReference>
<evidence type="ECO:0000313" key="2">
    <source>
        <dbReference type="EMBL" id="KAF2094742.1"/>
    </source>
</evidence>
<proteinExistence type="predicted"/>
<evidence type="ECO:0000259" key="1">
    <source>
        <dbReference type="Pfam" id="PF01965"/>
    </source>
</evidence>
<dbReference type="OrthoDB" id="543156at2759"/>
<feature type="domain" description="DJ-1/PfpI" evidence="1">
    <location>
        <begin position="58"/>
        <end position="190"/>
    </location>
</feature>
<dbReference type="InterPro" id="IPR052158">
    <property type="entry name" value="INH-QAR"/>
</dbReference>
<dbReference type="PANTHER" id="PTHR43130">
    <property type="entry name" value="ARAC-FAMILY TRANSCRIPTIONAL REGULATOR"/>
    <property type="match status" value="1"/>
</dbReference>
<dbReference type="Pfam" id="PF01965">
    <property type="entry name" value="DJ-1_PfpI"/>
    <property type="match status" value="1"/>
</dbReference>
<protein>
    <submittedName>
        <fullName evidence="2">Class I glutamine amidotransferase-like protein</fullName>
    </submittedName>
</protein>
<dbReference type="Proteomes" id="UP000799772">
    <property type="component" value="Unassembled WGS sequence"/>
</dbReference>
<evidence type="ECO:0000313" key="3">
    <source>
        <dbReference type="Proteomes" id="UP000799772"/>
    </source>
</evidence>
<sequence>MAPIHWGALAFDYQVLDVLGPFDLLNSSSQFLLNAINDNFHPVDEKALARAPEFVFHHIGLTRDPVHLLTSELTIVPSTTLDECPELDCLLIGGANPIGFEFPPEYIEFIRRHVAAGKLLFTNCTGASHVAATGVLDGKNATVNNQEFEWVKKQFPKVKWTKEKKWIIDGNIWTGSGAVAGMDMISHWLKENFGLDVLIAGSSGLDFEPRNNDGLFEVLPQRYDSNGKHISTHVL</sequence>
<dbReference type="AlphaFoldDB" id="A0A9P4IA13"/>
<comment type="caution">
    <text evidence="2">The sequence shown here is derived from an EMBL/GenBank/DDBJ whole genome shotgun (WGS) entry which is preliminary data.</text>
</comment>
<dbReference type="SUPFAM" id="SSF52317">
    <property type="entry name" value="Class I glutamine amidotransferase-like"/>
    <property type="match status" value="1"/>
</dbReference>